<keyword evidence="2" id="KW-0964">Secreted</keyword>
<evidence type="ECO:0000259" key="4">
    <source>
        <dbReference type="Pfam" id="PF15430"/>
    </source>
</evidence>
<evidence type="ECO:0000313" key="5">
    <source>
        <dbReference type="EMBL" id="SNX34434.1"/>
    </source>
</evidence>
<protein>
    <submittedName>
        <fullName evidence="5">U13-Sparatoxin-Hju1p_1</fullName>
    </submittedName>
</protein>
<feature type="chain" id="PRO_5020295872" evidence="3">
    <location>
        <begin position="22"/>
        <end position="133"/>
    </location>
</feature>
<evidence type="ECO:0000256" key="1">
    <source>
        <dbReference type="ARBA" id="ARBA00004613"/>
    </source>
</evidence>
<accession>A0A4Q8K592</accession>
<organism evidence="5">
    <name type="scientific">Heteropoda jugulans</name>
    <dbReference type="NCBI Taxonomy" id="1358901"/>
    <lineage>
        <taxon>Eukaryota</taxon>
        <taxon>Metazoa</taxon>
        <taxon>Ecdysozoa</taxon>
        <taxon>Arthropoda</taxon>
        <taxon>Chelicerata</taxon>
        <taxon>Arachnida</taxon>
        <taxon>Araneae</taxon>
        <taxon>Araneomorphae</taxon>
        <taxon>Entelegynae</taxon>
        <taxon>Dionycha</taxon>
        <taxon>Sparassidae</taxon>
        <taxon>Heteropoda</taxon>
    </lineage>
</organism>
<reference evidence="5" key="2">
    <citation type="submission" date="2019-05" db="EMBL/GenBank/DDBJ databases">
        <title>Unravelling the molecular evolution of spider venoms.</title>
        <authorList>
            <person name="Pineda S."/>
        </authorList>
    </citation>
    <scope>NUCLEOTIDE SEQUENCE</scope>
</reference>
<dbReference type="Pfam" id="PF15430">
    <property type="entry name" value="SVWC"/>
    <property type="match status" value="1"/>
</dbReference>
<feature type="signal peptide" evidence="3">
    <location>
        <begin position="1"/>
        <end position="21"/>
    </location>
</feature>
<reference evidence="5" key="1">
    <citation type="submission" date="2017-05" db="EMBL/GenBank/DDBJ databases">
        <authorList>
            <person name="QRISCLOUD D."/>
        </authorList>
    </citation>
    <scope>NUCLEOTIDE SEQUENCE</scope>
</reference>
<dbReference type="EMBL" id="HAHI01000174">
    <property type="protein sequence ID" value="SNX34434.1"/>
    <property type="molecule type" value="Transcribed_RNA"/>
</dbReference>
<comment type="subcellular location">
    <subcellularLocation>
        <location evidence="1">Secreted</location>
    </subcellularLocation>
</comment>
<keyword evidence="3" id="KW-0732">Signal</keyword>
<dbReference type="InterPro" id="IPR029277">
    <property type="entry name" value="SVWC_dom"/>
</dbReference>
<feature type="domain" description="Single" evidence="4">
    <location>
        <begin position="44"/>
        <end position="105"/>
    </location>
</feature>
<evidence type="ECO:0000256" key="3">
    <source>
        <dbReference type="SAM" id="SignalP"/>
    </source>
</evidence>
<proteinExistence type="predicted"/>
<name>A0A4Q8K592_9ARAC</name>
<sequence>MSRYILFFFCLIFSFSNNVQAYYSFGTTDTSSGYCNLTSFNFGQVKVGDEKHDNSRCELATCTDGHYKINRCMEIPDFDENSCDVFMESWNLNIYYPDCCPVIVCEKKQFYDLAFQFFGTFEAPSKLPLHLVL</sequence>
<dbReference type="AlphaFoldDB" id="A0A4Q8K592"/>
<evidence type="ECO:0000256" key="2">
    <source>
        <dbReference type="ARBA" id="ARBA00022525"/>
    </source>
</evidence>
<dbReference type="GO" id="GO:0005576">
    <property type="term" value="C:extracellular region"/>
    <property type="evidence" value="ECO:0007669"/>
    <property type="project" value="UniProtKB-SubCell"/>
</dbReference>